<evidence type="ECO:0000313" key="6">
    <source>
        <dbReference type="EMBL" id="MDX8151509.1"/>
    </source>
</evidence>
<keyword evidence="3" id="KW-0804">Transcription</keyword>
<dbReference type="SUPFAM" id="SSF46689">
    <property type="entry name" value="Homeodomain-like"/>
    <property type="match status" value="1"/>
</dbReference>
<dbReference type="PANTHER" id="PTHR30055">
    <property type="entry name" value="HTH-TYPE TRANSCRIPTIONAL REGULATOR RUTR"/>
    <property type="match status" value="1"/>
</dbReference>
<dbReference type="Pfam" id="PF13305">
    <property type="entry name" value="TetR_C_33"/>
    <property type="match status" value="1"/>
</dbReference>
<dbReference type="PROSITE" id="PS50977">
    <property type="entry name" value="HTH_TETR_2"/>
    <property type="match status" value="1"/>
</dbReference>
<evidence type="ECO:0000256" key="1">
    <source>
        <dbReference type="ARBA" id="ARBA00023015"/>
    </source>
</evidence>
<proteinExistence type="predicted"/>
<dbReference type="RefSeq" id="WP_319953665.1">
    <property type="nucleotide sequence ID" value="NZ_JAXAVX010000003.1"/>
</dbReference>
<sequence>MDEPTPTRGQRRKARTAEAILAASRELFFAQGVARTTIDEIAARADVSVGSVYFHFRSKDGVHLALVEEALEVNERYMRDVPGAASPLQRVLDAGEAYLRFHLERPDAFRLVALRILEPTAEGGSTDVERRIADRVERLVGAVGNDLQAAVDAGEARPISAEDGMRFLWGAWNGVIALSLRQDRLRLTDDEVRRALDEGRAIIERGLRA</sequence>
<dbReference type="PANTHER" id="PTHR30055:SF234">
    <property type="entry name" value="HTH-TYPE TRANSCRIPTIONAL REGULATOR BETI"/>
    <property type="match status" value="1"/>
</dbReference>
<dbReference type="EMBL" id="JAXAVX010000003">
    <property type="protein sequence ID" value="MDX8151509.1"/>
    <property type="molecule type" value="Genomic_DNA"/>
</dbReference>
<dbReference type="Gene3D" id="1.10.357.10">
    <property type="entry name" value="Tetracycline Repressor, domain 2"/>
    <property type="match status" value="1"/>
</dbReference>
<evidence type="ECO:0000256" key="2">
    <source>
        <dbReference type="ARBA" id="ARBA00023125"/>
    </source>
</evidence>
<feature type="domain" description="HTH tetR-type" evidence="5">
    <location>
        <begin position="14"/>
        <end position="74"/>
    </location>
</feature>
<dbReference type="PRINTS" id="PR00455">
    <property type="entry name" value="HTHTETR"/>
</dbReference>
<comment type="caution">
    <text evidence="6">The sequence shown here is derived from an EMBL/GenBank/DDBJ whole genome shotgun (WGS) entry which is preliminary data.</text>
</comment>
<reference evidence="6 7" key="1">
    <citation type="submission" date="2023-11" db="EMBL/GenBank/DDBJ databases">
        <authorList>
            <person name="Xu M."/>
            <person name="Jiang T."/>
        </authorList>
    </citation>
    <scope>NUCLEOTIDE SEQUENCE [LARGE SCALE GENOMIC DNA]</scope>
    <source>
        <strain evidence="6 7">SD</strain>
    </source>
</reference>
<organism evidence="6 7">
    <name type="scientific">Patulibacter brassicae</name>
    <dbReference type="NCBI Taxonomy" id="1705717"/>
    <lineage>
        <taxon>Bacteria</taxon>
        <taxon>Bacillati</taxon>
        <taxon>Actinomycetota</taxon>
        <taxon>Thermoleophilia</taxon>
        <taxon>Solirubrobacterales</taxon>
        <taxon>Patulibacteraceae</taxon>
        <taxon>Patulibacter</taxon>
    </lineage>
</organism>
<evidence type="ECO:0000256" key="4">
    <source>
        <dbReference type="PROSITE-ProRule" id="PRU00335"/>
    </source>
</evidence>
<dbReference type="InterPro" id="IPR001647">
    <property type="entry name" value="HTH_TetR"/>
</dbReference>
<keyword evidence="2 4" id="KW-0238">DNA-binding</keyword>
<dbReference type="SUPFAM" id="SSF48498">
    <property type="entry name" value="Tetracyclin repressor-like, C-terminal domain"/>
    <property type="match status" value="1"/>
</dbReference>
<dbReference type="PROSITE" id="PS01081">
    <property type="entry name" value="HTH_TETR_1"/>
    <property type="match status" value="1"/>
</dbReference>
<protein>
    <submittedName>
        <fullName evidence="6">Helix-turn-helix domain-containing protein</fullName>
    </submittedName>
</protein>
<name>A0ABU4VI58_9ACTN</name>
<dbReference type="InterPro" id="IPR025996">
    <property type="entry name" value="MT1864/Rv1816-like_C"/>
</dbReference>
<dbReference type="InterPro" id="IPR023772">
    <property type="entry name" value="DNA-bd_HTH_TetR-type_CS"/>
</dbReference>
<dbReference type="InterPro" id="IPR036271">
    <property type="entry name" value="Tet_transcr_reg_TetR-rel_C_sf"/>
</dbReference>
<accession>A0ABU4VI58</accession>
<evidence type="ECO:0000256" key="3">
    <source>
        <dbReference type="ARBA" id="ARBA00023163"/>
    </source>
</evidence>
<gene>
    <name evidence="6" type="ORF">SK069_07905</name>
</gene>
<evidence type="ECO:0000259" key="5">
    <source>
        <dbReference type="PROSITE" id="PS50977"/>
    </source>
</evidence>
<dbReference type="Proteomes" id="UP001277761">
    <property type="component" value="Unassembled WGS sequence"/>
</dbReference>
<feature type="DNA-binding region" description="H-T-H motif" evidence="4">
    <location>
        <begin position="37"/>
        <end position="56"/>
    </location>
</feature>
<dbReference type="InterPro" id="IPR050109">
    <property type="entry name" value="HTH-type_TetR-like_transc_reg"/>
</dbReference>
<keyword evidence="7" id="KW-1185">Reference proteome</keyword>
<keyword evidence="1" id="KW-0805">Transcription regulation</keyword>
<evidence type="ECO:0000313" key="7">
    <source>
        <dbReference type="Proteomes" id="UP001277761"/>
    </source>
</evidence>
<dbReference type="Pfam" id="PF00440">
    <property type="entry name" value="TetR_N"/>
    <property type="match status" value="1"/>
</dbReference>
<dbReference type="InterPro" id="IPR009057">
    <property type="entry name" value="Homeodomain-like_sf"/>
</dbReference>